<sequence>MFQSDFAKSVVCLNLLPSSAPPSGHIRAQSGVHPISMVPPDCFTHINLDDPCPVEGLIAIGSKSSPSHTGATDCRSLSCCRAVPPLSSSEPPSGLLNLPVVRPAVSTSEPQVGSLSPSAVPEASMGPEVPCQSDCPLELLAVPPPCIDGAESNKPSASCPSDEPAHRLLCASWASVGENSFEPSENIDKVCFVPHNGDDLNLPLSRCDPFPDQLKVEAPDGLDEGGPSKKSTHPSSPHGSDSQNLCLMQSSQLCMEHACTNPDPELSCDLQKRPSSSQGPQLDAALSTLSDALGWMKGLASSVAMDELSVELFVMVSLRKT</sequence>
<evidence type="ECO:0000256" key="1">
    <source>
        <dbReference type="SAM" id="MobiDB-lite"/>
    </source>
</evidence>
<protein>
    <submittedName>
        <fullName evidence="2">Uncharacterized protein</fullName>
    </submittedName>
</protein>
<comment type="caution">
    <text evidence="2">The sequence shown here is derived from an EMBL/GenBank/DDBJ whole genome shotgun (WGS) entry which is preliminary data.</text>
</comment>
<name>A0AAD3S346_NEPGR</name>
<proteinExistence type="predicted"/>
<evidence type="ECO:0000313" key="3">
    <source>
        <dbReference type="Proteomes" id="UP001279734"/>
    </source>
</evidence>
<gene>
    <name evidence="2" type="ORF">Nepgr_005357</name>
</gene>
<dbReference type="EMBL" id="BSYO01000004">
    <property type="protein sequence ID" value="GMH03518.1"/>
    <property type="molecule type" value="Genomic_DNA"/>
</dbReference>
<evidence type="ECO:0000313" key="2">
    <source>
        <dbReference type="EMBL" id="GMH03518.1"/>
    </source>
</evidence>
<dbReference type="AlphaFoldDB" id="A0AAD3S346"/>
<dbReference type="Proteomes" id="UP001279734">
    <property type="component" value="Unassembled WGS sequence"/>
</dbReference>
<feature type="region of interest" description="Disordered" evidence="1">
    <location>
        <begin position="211"/>
        <end position="242"/>
    </location>
</feature>
<keyword evidence="3" id="KW-1185">Reference proteome</keyword>
<accession>A0AAD3S346</accession>
<reference evidence="2" key="1">
    <citation type="submission" date="2023-05" db="EMBL/GenBank/DDBJ databases">
        <title>Nepenthes gracilis genome sequencing.</title>
        <authorList>
            <person name="Fukushima K."/>
        </authorList>
    </citation>
    <scope>NUCLEOTIDE SEQUENCE</scope>
    <source>
        <strain evidence="2">SING2019-196</strain>
    </source>
</reference>
<organism evidence="2 3">
    <name type="scientific">Nepenthes gracilis</name>
    <name type="common">Slender pitcher plant</name>
    <dbReference type="NCBI Taxonomy" id="150966"/>
    <lineage>
        <taxon>Eukaryota</taxon>
        <taxon>Viridiplantae</taxon>
        <taxon>Streptophyta</taxon>
        <taxon>Embryophyta</taxon>
        <taxon>Tracheophyta</taxon>
        <taxon>Spermatophyta</taxon>
        <taxon>Magnoliopsida</taxon>
        <taxon>eudicotyledons</taxon>
        <taxon>Gunneridae</taxon>
        <taxon>Pentapetalae</taxon>
        <taxon>Caryophyllales</taxon>
        <taxon>Nepenthaceae</taxon>
        <taxon>Nepenthes</taxon>
    </lineage>
</organism>